<feature type="domain" description="Signal transduction histidine kinase internal region" evidence="4">
    <location>
        <begin position="385"/>
        <end position="464"/>
    </location>
</feature>
<gene>
    <name evidence="5" type="ORF">CF651_25030</name>
</gene>
<keyword evidence="5" id="KW-0418">Kinase</keyword>
<dbReference type="Pfam" id="PF02518">
    <property type="entry name" value="HATPase_c"/>
    <property type="match status" value="1"/>
</dbReference>
<accession>A0A229UJK6</accession>
<dbReference type="Pfam" id="PF06580">
    <property type="entry name" value="His_kinase"/>
    <property type="match status" value="1"/>
</dbReference>
<dbReference type="Proteomes" id="UP000215509">
    <property type="component" value="Unassembled WGS sequence"/>
</dbReference>
<organism evidence="5 6">
    <name type="scientific">Paenibacillus rigui</name>
    <dbReference type="NCBI Taxonomy" id="554312"/>
    <lineage>
        <taxon>Bacteria</taxon>
        <taxon>Bacillati</taxon>
        <taxon>Bacillota</taxon>
        <taxon>Bacilli</taxon>
        <taxon>Bacillales</taxon>
        <taxon>Paenibacillaceae</taxon>
        <taxon>Paenibacillus</taxon>
    </lineage>
</organism>
<keyword evidence="2" id="KW-1133">Transmembrane helix</keyword>
<keyword evidence="5" id="KW-0808">Transferase</keyword>
<proteinExistence type="predicted"/>
<keyword evidence="2" id="KW-0812">Transmembrane</keyword>
<dbReference type="GO" id="GO:0000155">
    <property type="term" value="F:phosphorelay sensor kinase activity"/>
    <property type="evidence" value="ECO:0007669"/>
    <property type="project" value="InterPro"/>
</dbReference>
<dbReference type="OrthoDB" id="2499756at2"/>
<evidence type="ECO:0000256" key="2">
    <source>
        <dbReference type="SAM" id="Phobius"/>
    </source>
</evidence>
<dbReference type="EMBL" id="NMQW01000043">
    <property type="protein sequence ID" value="OXM83573.1"/>
    <property type="molecule type" value="Genomic_DNA"/>
</dbReference>
<protein>
    <submittedName>
        <fullName evidence="5">Sensor histidine kinase</fullName>
    </submittedName>
</protein>
<evidence type="ECO:0000259" key="4">
    <source>
        <dbReference type="Pfam" id="PF06580"/>
    </source>
</evidence>
<dbReference type="GO" id="GO:0016020">
    <property type="term" value="C:membrane"/>
    <property type="evidence" value="ECO:0007669"/>
    <property type="project" value="InterPro"/>
</dbReference>
<name>A0A229UJK6_9BACL</name>
<dbReference type="SUPFAM" id="SSF55874">
    <property type="entry name" value="ATPase domain of HSP90 chaperone/DNA topoisomerase II/histidine kinase"/>
    <property type="match status" value="1"/>
</dbReference>
<evidence type="ECO:0000259" key="3">
    <source>
        <dbReference type="Pfam" id="PF02518"/>
    </source>
</evidence>
<dbReference type="PANTHER" id="PTHR34220:SF7">
    <property type="entry name" value="SENSOR HISTIDINE KINASE YPDA"/>
    <property type="match status" value="1"/>
</dbReference>
<keyword evidence="6" id="KW-1185">Reference proteome</keyword>
<sequence length="596" mass="68455">MHGHGRRVRMNLFKRVRIDRLFFSSFAAFISVLLLVFTWISYSITSRELADTTSYYQQDLLNELNKQLDIQLKSIEQMSLAASRNMNTIGYDPFEKDSFERFRRKDDMLRMLSSITYSTTMVQSIYLYIDNPSLTDAQAPVQILDMQHVRDEPWYPEIQKNDFTWIGERTLPTYSGPQQFVTFARKLYNNSDKYYGLLMLNVKASAIESLVRGETDGKEKNRLLLDAGGRTIAAIGKPALSSTELELIGSKDAKSNYIHMPASQGEESLLVWSKVRSDWTLVEITPWKNIVHGSVRLAYILVSIGLTAIFIASFFTLFLSRQFTKPIRLLLAMMGRVPAKGATVDLPVDYKNEFGSLFNGYRRQMERIDELLQSLQAQHKRQREAEILALQAMINPHFLYNTLDQLNWIAIDSGQEKISKIVSLMGKMFRIGLSNGETVIPIRDELTHVDCYLQIQSVRWGERLKYSIEVEDELNDLYIPRLTIQPFVENAFIHGFHGRRAGEVRVEVRRRDSNVEITVTDNGVGLKPGWDAPKPRRTGGYGVRNVMDRMAAYFGQPYGVSMRNRDGEGTEVLILLPAIHNKLEVEEKFHVESTHY</sequence>
<feature type="domain" description="Histidine kinase/HSP90-like ATPase" evidence="3">
    <location>
        <begin position="483"/>
        <end position="578"/>
    </location>
</feature>
<dbReference type="InterPro" id="IPR050640">
    <property type="entry name" value="Bact_2-comp_sensor_kinase"/>
</dbReference>
<dbReference type="InterPro" id="IPR003594">
    <property type="entry name" value="HATPase_dom"/>
</dbReference>
<keyword evidence="2" id="KW-0472">Membrane</keyword>
<evidence type="ECO:0000313" key="6">
    <source>
        <dbReference type="Proteomes" id="UP000215509"/>
    </source>
</evidence>
<dbReference type="InterPro" id="IPR010559">
    <property type="entry name" value="Sig_transdc_His_kin_internal"/>
</dbReference>
<dbReference type="PANTHER" id="PTHR34220">
    <property type="entry name" value="SENSOR HISTIDINE KINASE YPDA"/>
    <property type="match status" value="1"/>
</dbReference>
<dbReference type="Gene3D" id="6.10.340.10">
    <property type="match status" value="1"/>
</dbReference>
<evidence type="ECO:0000313" key="5">
    <source>
        <dbReference type="EMBL" id="OXM83573.1"/>
    </source>
</evidence>
<evidence type="ECO:0000256" key="1">
    <source>
        <dbReference type="SAM" id="Coils"/>
    </source>
</evidence>
<comment type="caution">
    <text evidence="5">The sequence shown here is derived from an EMBL/GenBank/DDBJ whole genome shotgun (WGS) entry which is preliminary data.</text>
</comment>
<feature type="coiled-coil region" evidence="1">
    <location>
        <begin position="358"/>
        <end position="385"/>
    </location>
</feature>
<dbReference type="InterPro" id="IPR036890">
    <property type="entry name" value="HATPase_C_sf"/>
</dbReference>
<keyword evidence="1" id="KW-0175">Coiled coil</keyword>
<dbReference type="AlphaFoldDB" id="A0A229UJK6"/>
<feature type="transmembrane region" description="Helical" evidence="2">
    <location>
        <begin position="297"/>
        <end position="319"/>
    </location>
</feature>
<reference evidence="5 6" key="1">
    <citation type="submission" date="2017-07" db="EMBL/GenBank/DDBJ databases">
        <title>Genome sequencing and assembly of Paenibacillus rigui.</title>
        <authorList>
            <person name="Mayilraj S."/>
        </authorList>
    </citation>
    <scope>NUCLEOTIDE SEQUENCE [LARGE SCALE GENOMIC DNA]</scope>
    <source>
        <strain evidence="5 6">JCM 16352</strain>
    </source>
</reference>
<dbReference type="Gene3D" id="3.30.565.10">
    <property type="entry name" value="Histidine kinase-like ATPase, C-terminal domain"/>
    <property type="match status" value="1"/>
</dbReference>
<feature type="transmembrane region" description="Helical" evidence="2">
    <location>
        <begin position="21"/>
        <end position="42"/>
    </location>
</feature>